<evidence type="ECO:0000256" key="10">
    <source>
        <dbReference type="ARBA" id="ARBA00034478"/>
    </source>
</evidence>
<evidence type="ECO:0000256" key="5">
    <source>
        <dbReference type="ARBA" id="ARBA00022630"/>
    </source>
</evidence>
<dbReference type="EC" id="1.5.1.54" evidence="12"/>
<dbReference type="EMBL" id="LUKY01000031">
    <property type="protein sequence ID" value="OIZ95472.1"/>
    <property type="molecule type" value="Genomic_DNA"/>
</dbReference>
<dbReference type="STRING" id="1225476.A1D18_01860"/>
<dbReference type="GO" id="GO:0005829">
    <property type="term" value="C:cytosol"/>
    <property type="evidence" value="ECO:0007669"/>
    <property type="project" value="InterPro"/>
</dbReference>
<dbReference type="InterPro" id="IPR003171">
    <property type="entry name" value="Mehydrof_redctse-like"/>
</dbReference>
<dbReference type="InterPro" id="IPR004620">
    <property type="entry name" value="MTHF_reductase_bac"/>
</dbReference>
<evidence type="ECO:0000256" key="8">
    <source>
        <dbReference type="ARBA" id="ARBA00023027"/>
    </source>
</evidence>
<keyword evidence="7 12" id="KW-0560">Oxidoreductase</keyword>
<accession>A0A1J8NK19</accession>
<evidence type="ECO:0000256" key="1">
    <source>
        <dbReference type="ARBA" id="ARBA00001974"/>
    </source>
</evidence>
<dbReference type="SUPFAM" id="SSF51730">
    <property type="entry name" value="FAD-linked oxidoreductase"/>
    <property type="match status" value="1"/>
</dbReference>
<dbReference type="GO" id="GO:0035999">
    <property type="term" value="P:tetrahydrofolate interconversion"/>
    <property type="evidence" value="ECO:0007669"/>
    <property type="project" value="UniProtKB-UniPathway"/>
</dbReference>
<dbReference type="OrthoDB" id="9812555at2"/>
<dbReference type="Pfam" id="PF02219">
    <property type="entry name" value="MTHFR"/>
    <property type="match status" value="1"/>
</dbReference>
<comment type="similarity">
    <text evidence="3 12">Belongs to the methylenetetrahydrofolate reductase family.</text>
</comment>
<dbReference type="Proteomes" id="UP000183924">
    <property type="component" value="Unassembled WGS sequence"/>
</dbReference>
<dbReference type="NCBIfam" id="TIGR00676">
    <property type="entry name" value="fadh2"/>
    <property type="match status" value="1"/>
</dbReference>
<comment type="pathway">
    <text evidence="10">Amino-acid biosynthesis; L-methionine biosynthesis via de novo pathway.</text>
</comment>
<name>A0A1J8NK19_9COXI</name>
<evidence type="ECO:0000256" key="3">
    <source>
        <dbReference type="ARBA" id="ARBA00006743"/>
    </source>
</evidence>
<dbReference type="GO" id="GO:0009086">
    <property type="term" value="P:methionine biosynthetic process"/>
    <property type="evidence" value="ECO:0007669"/>
    <property type="project" value="UniProtKB-KW"/>
</dbReference>
<comment type="catalytic activity">
    <reaction evidence="11">
        <text>(6S)-5-methyl-5,6,7,8-tetrahydrofolate + NAD(+) = (6R)-5,10-methylene-5,6,7,8-tetrahydrofolate + NADH + H(+)</text>
        <dbReference type="Rhea" id="RHEA:19821"/>
        <dbReference type="ChEBI" id="CHEBI:15378"/>
        <dbReference type="ChEBI" id="CHEBI:15636"/>
        <dbReference type="ChEBI" id="CHEBI:18608"/>
        <dbReference type="ChEBI" id="CHEBI:57540"/>
        <dbReference type="ChEBI" id="CHEBI:57945"/>
        <dbReference type="EC" id="1.5.1.54"/>
    </reaction>
    <physiologicalReaction direction="right-to-left" evidence="11">
        <dbReference type="Rhea" id="RHEA:19823"/>
    </physiologicalReaction>
</comment>
<dbReference type="AlphaFoldDB" id="A0A1J8NK19"/>
<dbReference type="Gene3D" id="3.20.20.220">
    <property type="match status" value="1"/>
</dbReference>
<dbReference type="GO" id="GO:0071949">
    <property type="term" value="F:FAD binding"/>
    <property type="evidence" value="ECO:0007669"/>
    <property type="project" value="TreeGrafter"/>
</dbReference>
<protein>
    <recommendedName>
        <fullName evidence="12">Methylenetetrahydrofolate reductase</fullName>
        <ecNumber evidence="12">1.5.1.54</ecNumber>
    </recommendedName>
</protein>
<evidence type="ECO:0000256" key="6">
    <source>
        <dbReference type="ARBA" id="ARBA00022827"/>
    </source>
</evidence>
<dbReference type="GO" id="GO:0106312">
    <property type="term" value="F:methylenetetrahydrofolate reductase (NADH) activity"/>
    <property type="evidence" value="ECO:0007669"/>
    <property type="project" value="UniProtKB-EC"/>
</dbReference>
<sequence length="287" mass="32846">MPLRQKFSFSFEVFPPKTKKGSQDLNQTRQELSQLKPNYFSVTFGAGGSLQQKSLNVVRQFVNDGMPATPHISCVNMTHQRLHDLLTEYKQLGIKQLLVIQGDLPSDNTPINIEFNYASELITAIRKMTGHYFHIIVAAYPEFHPRATSPAMDIENFKRKIEAGANSAITQFFFNSDAYFRFIEACEKSSIRIPIIPGITPIMNYQKLMRFSTACGAEIPLWLHKHLKTYCDDPISLQEIGIEFVTKLCHSLLQNGVKEFHFYTLNRTEPTHRIIQNLNSTYIPKGK</sequence>
<keyword evidence="4" id="KW-0028">Amino-acid biosynthesis</keyword>
<dbReference type="PANTHER" id="PTHR45754">
    <property type="entry name" value="METHYLENETETRAHYDROFOLATE REDUCTASE"/>
    <property type="match status" value="1"/>
</dbReference>
<evidence type="ECO:0000256" key="12">
    <source>
        <dbReference type="RuleBase" id="RU003862"/>
    </source>
</evidence>
<keyword evidence="5 12" id="KW-0285">Flavoprotein</keyword>
<dbReference type="InterPro" id="IPR029041">
    <property type="entry name" value="FAD-linked_oxidoreductase-like"/>
</dbReference>
<comment type="caution">
    <text evidence="13">The sequence shown here is derived from an EMBL/GenBank/DDBJ whole genome shotgun (WGS) entry which is preliminary data.</text>
</comment>
<evidence type="ECO:0000256" key="9">
    <source>
        <dbReference type="ARBA" id="ARBA00023167"/>
    </source>
</evidence>
<gene>
    <name evidence="13" type="ORF">A1D18_01860</name>
</gene>
<evidence type="ECO:0000313" key="14">
    <source>
        <dbReference type="Proteomes" id="UP000183924"/>
    </source>
</evidence>
<reference evidence="13 14" key="1">
    <citation type="submission" date="2016-03" db="EMBL/GenBank/DDBJ databases">
        <title>Comparative genomics of Rickettsiella.</title>
        <authorList>
            <person name="Chandler C."/>
            <person name="Wang Y."/>
        </authorList>
    </citation>
    <scope>NUCLEOTIDE SEQUENCE [LARGE SCALE GENOMIC DNA]</scope>
    <source>
        <strain evidence="13 14">RCFS May 2013</strain>
    </source>
</reference>
<keyword evidence="14" id="KW-1185">Reference proteome</keyword>
<comment type="pathway">
    <text evidence="2 12">One-carbon metabolism; tetrahydrofolate interconversion.</text>
</comment>
<organism evidence="13 14">
    <name type="scientific">Candidatus Rickettsiella isopodorum</name>
    <dbReference type="NCBI Taxonomy" id="1225476"/>
    <lineage>
        <taxon>Bacteria</taxon>
        <taxon>Pseudomonadati</taxon>
        <taxon>Pseudomonadota</taxon>
        <taxon>Gammaproteobacteria</taxon>
        <taxon>Legionellales</taxon>
        <taxon>Coxiellaceae</taxon>
        <taxon>Rickettsiella</taxon>
    </lineage>
</organism>
<dbReference type="PANTHER" id="PTHR45754:SF3">
    <property type="entry name" value="METHYLENETETRAHYDROFOLATE REDUCTASE (NADPH)"/>
    <property type="match status" value="1"/>
</dbReference>
<dbReference type="CDD" id="cd00537">
    <property type="entry name" value="MTHFR"/>
    <property type="match status" value="1"/>
</dbReference>
<comment type="cofactor">
    <cofactor evidence="1 12">
        <name>FAD</name>
        <dbReference type="ChEBI" id="CHEBI:57692"/>
    </cofactor>
</comment>
<evidence type="ECO:0000256" key="4">
    <source>
        <dbReference type="ARBA" id="ARBA00022605"/>
    </source>
</evidence>
<evidence type="ECO:0000256" key="7">
    <source>
        <dbReference type="ARBA" id="ARBA00023002"/>
    </source>
</evidence>
<keyword evidence="8" id="KW-0520">NAD</keyword>
<dbReference type="UniPathway" id="UPA00193"/>
<proteinExistence type="inferred from homology"/>
<keyword evidence="6 12" id="KW-0274">FAD</keyword>
<keyword evidence="9" id="KW-0486">Methionine biosynthesis</keyword>
<evidence type="ECO:0000313" key="13">
    <source>
        <dbReference type="EMBL" id="OIZ95472.1"/>
    </source>
</evidence>
<evidence type="ECO:0000256" key="2">
    <source>
        <dbReference type="ARBA" id="ARBA00004777"/>
    </source>
</evidence>
<evidence type="ECO:0000256" key="11">
    <source>
        <dbReference type="ARBA" id="ARBA00048628"/>
    </source>
</evidence>
<dbReference type="RefSeq" id="WP_071662131.1">
    <property type="nucleotide sequence ID" value="NZ_LUKY01000031.1"/>
</dbReference>